<reference evidence="2 3" key="1">
    <citation type="submission" date="2024-06" db="EMBL/GenBank/DDBJ databases">
        <title>The Natural Products Discovery Center: Release of the First 8490 Sequenced Strains for Exploring Actinobacteria Biosynthetic Diversity.</title>
        <authorList>
            <person name="Kalkreuter E."/>
            <person name="Kautsar S.A."/>
            <person name="Yang D."/>
            <person name="Bader C.D."/>
            <person name="Teijaro C.N."/>
            <person name="Fluegel L."/>
            <person name="Davis C.M."/>
            <person name="Simpson J.R."/>
            <person name="Lauterbach L."/>
            <person name="Steele A.D."/>
            <person name="Gui C."/>
            <person name="Meng S."/>
            <person name="Li G."/>
            <person name="Viehrig K."/>
            <person name="Ye F."/>
            <person name="Su P."/>
            <person name="Kiefer A.F."/>
            <person name="Nichols A."/>
            <person name="Cepeda A.J."/>
            <person name="Yan W."/>
            <person name="Fan B."/>
            <person name="Jiang Y."/>
            <person name="Adhikari A."/>
            <person name="Zheng C.-J."/>
            <person name="Schuster L."/>
            <person name="Cowan T.M."/>
            <person name="Smanski M.J."/>
            <person name="Chevrette M.G."/>
            <person name="De Carvalho L.P.S."/>
            <person name="Shen B."/>
        </authorList>
    </citation>
    <scope>NUCLEOTIDE SEQUENCE [LARGE SCALE GENOMIC DNA]</scope>
    <source>
        <strain evidence="2 3">NPDC047833</strain>
    </source>
</reference>
<feature type="signal peptide" evidence="1">
    <location>
        <begin position="1"/>
        <end position="24"/>
    </location>
</feature>
<name>A0ABV3LUH9_9ACTN</name>
<proteinExistence type="predicted"/>
<sequence>MTTIAAASLAVMAIPTSLSAPAQAAATKTIKMSCTDKTKSYKAYVLLEGSGAPKAKYRVVFKVTDLINDGRAPKLRLQSYNQDGSFTSYKWRTGRQGRNVITNFPESTLQQPKGLHTVYLKGSTTESGTTYFDCGDYAPK</sequence>
<comment type="caution">
    <text evidence="2">The sequence shown here is derived from an EMBL/GenBank/DDBJ whole genome shotgun (WGS) entry which is preliminary data.</text>
</comment>
<evidence type="ECO:0000256" key="1">
    <source>
        <dbReference type="SAM" id="SignalP"/>
    </source>
</evidence>
<organism evidence="2 3">
    <name type="scientific">Streptomyces huasconensis</name>
    <dbReference type="NCBI Taxonomy" id="1854574"/>
    <lineage>
        <taxon>Bacteria</taxon>
        <taxon>Bacillati</taxon>
        <taxon>Actinomycetota</taxon>
        <taxon>Actinomycetes</taxon>
        <taxon>Kitasatosporales</taxon>
        <taxon>Streptomycetaceae</taxon>
        <taxon>Streptomyces</taxon>
    </lineage>
</organism>
<dbReference type="Proteomes" id="UP001553843">
    <property type="component" value="Unassembled WGS sequence"/>
</dbReference>
<accession>A0ABV3LUH9</accession>
<keyword evidence="1" id="KW-0732">Signal</keyword>
<evidence type="ECO:0008006" key="4">
    <source>
        <dbReference type="Google" id="ProtNLM"/>
    </source>
</evidence>
<feature type="chain" id="PRO_5047144071" description="Adhesin" evidence="1">
    <location>
        <begin position="25"/>
        <end position="140"/>
    </location>
</feature>
<gene>
    <name evidence="2" type="ORF">AB0887_11835</name>
</gene>
<evidence type="ECO:0000313" key="3">
    <source>
        <dbReference type="Proteomes" id="UP001553843"/>
    </source>
</evidence>
<dbReference type="RefSeq" id="WP_359777665.1">
    <property type="nucleotide sequence ID" value="NZ_JBEYRR010000004.1"/>
</dbReference>
<protein>
    <recommendedName>
        <fullName evidence="4">Adhesin</fullName>
    </recommendedName>
</protein>
<evidence type="ECO:0000313" key="2">
    <source>
        <dbReference type="EMBL" id="MEW2362631.1"/>
    </source>
</evidence>
<dbReference type="EMBL" id="JBEYRS010000004">
    <property type="protein sequence ID" value="MEW2362631.1"/>
    <property type="molecule type" value="Genomic_DNA"/>
</dbReference>
<keyword evidence="3" id="KW-1185">Reference proteome</keyword>